<dbReference type="PANTHER" id="PTHR39162:SF1">
    <property type="entry name" value="SPORULATION PROTEIN YTFJ"/>
    <property type="match status" value="1"/>
</dbReference>
<protein>
    <submittedName>
        <fullName evidence="1">Sporulation protein YtfJ</fullName>
    </submittedName>
</protein>
<reference evidence="1" key="2">
    <citation type="journal article" date="2021" name="PeerJ">
        <title>Extensive microbial diversity within the chicken gut microbiome revealed by metagenomics and culture.</title>
        <authorList>
            <person name="Gilroy R."/>
            <person name="Ravi A."/>
            <person name="Getino M."/>
            <person name="Pursley I."/>
            <person name="Horton D.L."/>
            <person name="Alikhan N.F."/>
            <person name="Baker D."/>
            <person name="Gharbi K."/>
            <person name="Hall N."/>
            <person name="Watson M."/>
            <person name="Adriaenssens E.M."/>
            <person name="Foster-Nyarko E."/>
            <person name="Jarju S."/>
            <person name="Secka A."/>
            <person name="Antonio M."/>
            <person name="Oren A."/>
            <person name="Chaudhuri R.R."/>
            <person name="La Ragione R."/>
            <person name="Hildebrand F."/>
            <person name="Pallen M.J."/>
        </authorList>
    </citation>
    <scope>NUCLEOTIDE SEQUENCE</scope>
    <source>
        <strain evidence="1">CHK33-4379</strain>
    </source>
</reference>
<dbReference type="PIRSF" id="PIRSF021377">
    <property type="entry name" value="YtfJ"/>
    <property type="match status" value="1"/>
</dbReference>
<dbReference type="Proteomes" id="UP000824136">
    <property type="component" value="Unassembled WGS sequence"/>
</dbReference>
<gene>
    <name evidence="1" type="ORF">IAC39_07555</name>
</gene>
<reference evidence="1" key="1">
    <citation type="submission" date="2020-10" db="EMBL/GenBank/DDBJ databases">
        <authorList>
            <person name="Gilroy R."/>
        </authorList>
    </citation>
    <scope>NUCLEOTIDE SEQUENCE</scope>
    <source>
        <strain evidence="1">CHK33-4379</strain>
    </source>
</reference>
<dbReference type="Pfam" id="PF09579">
    <property type="entry name" value="Spore_YtfJ"/>
    <property type="match status" value="1"/>
</dbReference>
<name>A0A9D1GVA1_9FIRM</name>
<dbReference type="InterPro" id="IPR014229">
    <property type="entry name" value="Spore_YtfJ"/>
</dbReference>
<accession>A0A9D1GVA1</accession>
<dbReference type="PANTHER" id="PTHR39162">
    <property type="entry name" value="GLL3345 PROTEIN"/>
    <property type="match status" value="1"/>
</dbReference>
<dbReference type="AlphaFoldDB" id="A0A9D1GVA1"/>
<evidence type="ECO:0000313" key="1">
    <source>
        <dbReference type="EMBL" id="HIT59547.1"/>
    </source>
</evidence>
<comment type="caution">
    <text evidence="1">The sequence shown here is derived from an EMBL/GenBank/DDBJ whole genome shotgun (WGS) entry which is preliminary data.</text>
</comment>
<organism evidence="1 2">
    <name type="scientific">Candidatus Faeciplasma pullistercoris</name>
    <dbReference type="NCBI Taxonomy" id="2840800"/>
    <lineage>
        <taxon>Bacteria</taxon>
        <taxon>Bacillati</taxon>
        <taxon>Bacillota</taxon>
        <taxon>Clostridia</taxon>
        <taxon>Eubacteriales</taxon>
        <taxon>Oscillospiraceae</taxon>
        <taxon>Oscillospiraceae incertae sedis</taxon>
        <taxon>Candidatus Faeciplasma</taxon>
    </lineage>
</organism>
<sequence>MNEKNSYLENLVKGAIEKIKEMVDVQTIIGEPVVAPNGTVIVPVSKVSIGFGSGGSDLPTKNAKDLFGGGVGGGVTISPVAFIVIAADGSVKLLQLTVNAPKENAALALVPDIVEKITSMIGKDKNKEESSKEETYE</sequence>
<evidence type="ECO:0000313" key="2">
    <source>
        <dbReference type="Proteomes" id="UP000824136"/>
    </source>
</evidence>
<proteinExistence type="predicted"/>
<dbReference type="EMBL" id="DVLL01000023">
    <property type="protein sequence ID" value="HIT59547.1"/>
    <property type="molecule type" value="Genomic_DNA"/>
</dbReference>